<dbReference type="EMBL" id="JBEZFP010000009">
    <property type="protein sequence ID" value="MEU8132977.1"/>
    <property type="molecule type" value="Genomic_DNA"/>
</dbReference>
<comment type="caution">
    <text evidence="1">The sequence shown here is derived from an EMBL/GenBank/DDBJ whole genome shotgun (WGS) entry which is preliminary data.</text>
</comment>
<keyword evidence="2" id="KW-1185">Reference proteome</keyword>
<reference evidence="1 2" key="1">
    <citation type="submission" date="2024-06" db="EMBL/GenBank/DDBJ databases">
        <title>The Natural Products Discovery Center: Release of the First 8490 Sequenced Strains for Exploring Actinobacteria Biosynthetic Diversity.</title>
        <authorList>
            <person name="Kalkreuter E."/>
            <person name="Kautsar S.A."/>
            <person name="Yang D."/>
            <person name="Bader C.D."/>
            <person name="Teijaro C.N."/>
            <person name="Fluegel L."/>
            <person name="Davis C.M."/>
            <person name="Simpson J.R."/>
            <person name="Lauterbach L."/>
            <person name="Steele A.D."/>
            <person name="Gui C."/>
            <person name="Meng S."/>
            <person name="Li G."/>
            <person name="Viehrig K."/>
            <person name="Ye F."/>
            <person name="Su P."/>
            <person name="Kiefer A.F."/>
            <person name="Nichols A."/>
            <person name="Cepeda A.J."/>
            <person name="Yan W."/>
            <person name="Fan B."/>
            <person name="Jiang Y."/>
            <person name="Adhikari A."/>
            <person name="Zheng C.-J."/>
            <person name="Schuster L."/>
            <person name="Cowan T.M."/>
            <person name="Smanski M.J."/>
            <person name="Chevrette M.G."/>
            <person name="De Carvalho L.P.S."/>
            <person name="Shen B."/>
        </authorList>
    </citation>
    <scope>NUCLEOTIDE SEQUENCE [LARGE SCALE GENOMIC DNA]</scope>
    <source>
        <strain evidence="1 2">NPDC048946</strain>
    </source>
</reference>
<name>A0ABV3DB46_9ACTN</name>
<proteinExistence type="predicted"/>
<dbReference type="RefSeq" id="WP_358349693.1">
    <property type="nucleotide sequence ID" value="NZ_JBEZFP010000009.1"/>
</dbReference>
<dbReference type="Proteomes" id="UP001551482">
    <property type="component" value="Unassembled WGS sequence"/>
</dbReference>
<gene>
    <name evidence="1" type="ORF">AB0C36_05665</name>
</gene>
<accession>A0ABV3DB46</accession>
<sequence length="72" mass="7491">MGEVRSTAGEAGGAVAVLRRWEDAGGVWRVAARRGGSVTVALCRCDGGEEAERLTSADPDLVAYVEDRLADG</sequence>
<evidence type="ECO:0000313" key="1">
    <source>
        <dbReference type="EMBL" id="MEU8132977.1"/>
    </source>
</evidence>
<evidence type="ECO:0000313" key="2">
    <source>
        <dbReference type="Proteomes" id="UP001551482"/>
    </source>
</evidence>
<organism evidence="1 2">
    <name type="scientific">Streptodolium elevatio</name>
    <dbReference type="NCBI Taxonomy" id="3157996"/>
    <lineage>
        <taxon>Bacteria</taxon>
        <taxon>Bacillati</taxon>
        <taxon>Actinomycetota</taxon>
        <taxon>Actinomycetes</taxon>
        <taxon>Kitasatosporales</taxon>
        <taxon>Streptomycetaceae</taxon>
        <taxon>Streptodolium</taxon>
    </lineage>
</organism>
<protein>
    <submittedName>
        <fullName evidence="1">Uncharacterized protein</fullName>
    </submittedName>
</protein>